<dbReference type="AlphaFoldDB" id="A0AAV0ZFF6"/>
<evidence type="ECO:0000313" key="2">
    <source>
        <dbReference type="EMBL" id="CAI8596273.1"/>
    </source>
</evidence>
<name>A0AAV0ZFF6_VICFA</name>
<proteinExistence type="predicted"/>
<dbReference type="Proteomes" id="UP001157006">
    <property type="component" value="Chromosome 2"/>
</dbReference>
<gene>
    <name evidence="2" type="ORF">VFH_II027040</name>
</gene>
<reference evidence="2 3" key="1">
    <citation type="submission" date="2023-01" db="EMBL/GenBank/DDBJ databases">
        <authorList>
            <person name="Kreplak J."/>
        </authorList>
    </citation>
    <scope>NUCLEOTIDE SEQUENCE [LARGE SCALE GENOMIC DNA]</scope>
</reference>
<protein>
    <submittedName>
        <fullName evidence="2">Uncharacterized protein</fullName>
    </submittedName>
</protein>
<keyword evidence="3" id="KW-1185">Reference proteome</keyword>
<evidence type="ECO:0000313" key="3">
    <source>
        <dbReference type="Proteomes" id="UP001157006"/>
    </source>
</evidence>
<sequence>MWSRECYDVGELAMRWNRTVGCVRGMDLLLLDYRRKGTCLNQTNLVSSFLMVVKSLKVVWIAEDMEKTKQFPLRLLGVLGAFNVSLFLARCLLKSSTRHLIYVESGVILIVSASFGDQRKKKRVVIIVVPLGKDRVKGKNEKSVSRRDYDFIGQLPPSGRLKLAKEKTNGVMRMTKKTSLEEDRLILQGCVENGSMLFEERCLYGSSIELAEQVESLEDQLMKMEDDVFQGEVEVETMSLDIRDVVEELTR</sequence>
<organism evidence="2 3">
    <name type="scientific">Vicia faba</name>
    <name type="common">Broad bean</name>
    <name type="synonym">Faba vulgaris</name>
    <dbReference type="NCBI Taxonomy" id="3906"/>
    <lineage>
        <taxon>Eukaryota</taxon>
        <taxon>Viridiplantae</taxon>
        <taxon>Streptophyta</taxon>
        <taxon>Embryophyta</taxon>
        <taxon>Tracheophyta</taxon>
        <taxon>Spermatophyta</taxon>
        <taxon>Magnoliopsida</taxon>
        <taxon>eudicotyledons</taxon>
        <taxon>Gunneridae</taxon>
        <taxon>Pentapetalae</taxon>
        <taxon>rosids</taxon>
        <taxon>fabids</taxon>
        <taxon>Fabales</taxon>
        <taxon>Fabaceae</taxon>
        <taxon>Papilionoideae</taxon>
        <taxon>50 kb inversion clade</taxon>
        <taxon>NPAAA clade</taxon>
        <taxon>Hologalegina</taxon>
        <taxon>IRL clade</taxon>
        <taxon>Fabeae</taxon>
        <taxon>Vicia</taxon>
    </lineage>
</organism>
<accession>A0AAV0ZFF6</accession>
<feature type="coiled-coil region" evidence="1">
    <location>
        <begin position="207"/>
        <end position="234"/>
    </location>
</feature>
<evidence type="ECO:0000256" key="1">
    <source>
        <dbReference type="SAM" id="Coils"/>
    </source>
</evidence>
<dbReference type="EMBL" id="OX451737">
    <property type="protein sequence ID" value="CAI8596273.1"/>
    <property type="molecule type" value="Genomic_DNA"/>
</dbReference>
<keyword evidence="1" id="KW-0175">Coiled coil</keyword>